<dbReference type="PANTHER" id="PTHR32438:SF5">
    <property type="entry name" value="4-ALPHA-GLUCANOTRANSFERASE DPE1, CHLOROPLASTIC_AMYLOPLASTIC"/>
    <property type="match status" value="1"/>
</dbReference>
<evidence type="ECO:0000256" key="4">
    <source>
        <dbReference type="ARBA" id="ARBA00020295"/>
    </source>
</evidence>
<organism evidence="12 13">
    <name type="scientific">Variovorax ginsengisoli</name>
    <dbReference type="NCBI Taxonomy" id="363844"/>
    <lineage>
        <taxon>Bacteria</taxon>
        <taxon>Pseudomonadati</taxon>
        <taxon>Pseudomonadota</taxon>
        <taxon>Betaproteobacteria</taxon>
        <taxon>Burkholderiales</taxon>
        <taxon>Comamonadaceae</taxon>
        <taxon>Variovorax</taxon>
    </lineage>
</organism>
<keyword evidence="6 10" id="KW-0808">Transferase</keyword>
<dbReference type="GO" id="GO:0047470">
    <property type="term" value="F:(1,4)-alpha-D-glucan 1-alpha-D-glucosylmutase activity"/>
    <property type="evidence" value="ECO:0007669"/>
    <property type="project" value="UniProtKB-EC"/>
</dbReference>
<dbReference type="SMART" id="SM00642">
    <property type="entry name" value="Aamy"/>
    <property type="match status" value="1"/>
</dbReference>
<comment type="catalytic activity">
    <reaction evidence="1 10">
        <text>Transfers a segment of a (1-&gt;4)-alpha-D-glucan to a new position in an acceptor, which may be glucose or a (1-&gt;4)-alpha-D-glucan.</text>
        <dbReference type="EC" id="2.4.1.25"/>
    </reaction>
</comment>
<proteinExistence type="inferred from homology"/>
<evidence type="ECO:0000256" key="7">
    <source>
        <dbReference type="ARBA" id="ARBA00023277"/>
    </source>
</evidence>
<dbReference type="NCBIfam" id="TIGR02401">
    <property type="entry name" value="trehalose_TreY"/>
    <property type="match status" value="1"/>
</dbReference>
<sequence>MDEAEALQRLCERHGVATGYHDVVGHWHRVAPEALAALLRDAGFLPADVDPTAAEAAAERRSWLRALPPVRSVAAASDHFSVTLHLPASATRIEWQVDDESGACHQGAVDAAALEVEAQAEIGGAGYRRLRLSIALALPVGYHRLRIDGQAGDTLLVCAPARCHQPAWLERGGRLWGFTLQLHSLRSERNWGFGDFGDLADFVVGAARAGADVVGLNPLHALFAHNPAHQSPYSPSSRGQLNPLYIDVEAVPDFRASPAAQRRVRSPAFQARLAGLRAAPLIDHEGVSTAKHEVLELLYRRFLERAADDAEVAALALFRQRGGVALQQHALFEALQAHLHAADAAVWGWPAWPEAYRDPGNAAVAAFAAEHAERIDYHAYLQWQAARQLEAAAARCAELGMAVGLYLDLAVSVDRGGSDAWRHRHSFALDVRVGAPPDAFNTQGQDWGLPPLRPDRLREGRHAVFIEALRANMRGAGAIRIDHVMMLMRLFWIPAAGTPRDGSYVAYPVDELMAILALESQRHRCLVIGEDLGTVPDAMRDAMRSRGVQSYRLLYFEREADGAFRAPASWPREAVVAVSTHDLPTLAGWWSAHDLRLRFELGLIPDAAAYEQQVEQRKRDRTSLLDAVRQQQALPQDSVAAAVAGTLDADAVAAVHAFLAAAPSCVMMAQLEDALGEVEQANLPGTTFQHPNWQRKYGSGPKDLWARTPVLRLCAAIARSRPREAASPPTGTRVPRATYRLQLHSGFTFDDAARIVPYLARLGISHVYCSPIHRARPGSMHGYDVVAHDEINPELGGLAAFERLTKTLKAHGMGQLIDLVPNHMGVLGNDNAWWSDVLAHGMASRYARHFDIDWRPLTPKLAGKVMLPVLGDAYGRVLERGELSLLWDAESGEFGIGYFEHRFPLAPESTATVLERACAHLGAGEASAPLAGIATALRHLPGMHRTKPKAVAERARDSQLLKAQLALLAAARPAVAQAIAAVVEALNGPQQRDALHRLLEAQAWRLAHWRAAADEINYRRFFDVNELAALRNERRSVFEATHAMALDLAARGWVDGLRIDHPDGLQDPARYFERLQDGFVARAGLPPRGVDADGRPDRPLYVVAEKIAAPNEEVPESWAVHGTTGYRFANLANAVLVDERAADRLKRIWRHFTGQCAPFEEIVYQAKREVAGVTLASDLEVLSIALLAIGKAHRSTRDHTLNTLREVLATVAASLTVYRTYNDKQVSEQDRHFIDQAVAAARERLGLPDPSVFEFVREALLGRAPTPGRAARRKALRFARRFQQFSAPVAAKGVEDTAFYRYFPLASANEVGGEPARLGVSVAAFHEASGDRQRRWPQTMLATSTHDNKRAEDVRLRIDVLSEMPGLWRLALRRWSRFNAPLRGPVLAVHEYLLYQTLLGTMPVAPPDAGAQDGYADRIVRYMHKAAREGKTGTSWTRPDAAYEEALERFVRGVLAPRPDNAFLADLGRVVGTLDRFGALNGISLTLLKYSSPGVPDLYQGCELIDRSLVDPDNRRPVDYGEREHLLETMQALAAAASGGALAQAVSGFAATPSDGRAKLWLTWRLLALRQRWPALFRHGSYEPLEVRGERADHVIAFARRHDDRALVVIVARLFARLGDTGWGDTCVQLPAGFATVAMDDEVTGLRHPAGGPQLALAAVLQAFPGAVLTLVQPL</sequence>
<dbReference type="RefSeq" id="WP_301807907.1">
    <property type="nucleotide sequence ID" value="NZ_JAUJZH010000006.1"/>
</dbReference>
<dbReference type="EMBL" id="JAUKVY010000006">
    <property type="protein sequence ID" value="MDO1532755.1"/>
    <property type="molecule type" value="Genomic_DNA"/>
</dbReference>
<evidence type="ECO:0000256" key="6">
    <source>
        <dbReference type="ARBA" id="ARBA00022679"/>
    </source>
</evidence>
<dbReference type="SUPFAM" id="SSF51445">
    <property type="entry name" value="(Trans)glycosidases"/>
    <property type="match status" value="2"/>
</dbReference>
<dbReference type="PANTHER" id="PTHR32438">
    <property type="entry name" value="4-ALPHA-GLUCANOTRANSFERASE DPE1, CHLOROPLASTIC/AMYLOPLASTIC"/>
    <property type="match status" value="1"/>
</dbReference>
<dbReference type="Pfam" id="PF00128">
    <property type="entry name" value="Alpha-amylase"/>
    <property type="match status" value="1"/>
</dbReference>
<dbReference type="CDD" id="cd11336">
    <property type="entry name" value="AmyAc_MTSase"/>
    <property type="match status" value="1"/>
</dbReference>
<name>A0ABT8S218_9BURK</name>
<keyword evidence="5 10" id="KW-0328">Glycosyltransferase</keyword>
<dbReference type="InterPro" id="IPR017853">
    <property type="entry name" value="GH"/>
</dbReference>
<evidence type="ECO:0000259" key="11">
    <source>
        <dbReference type="SMART" id="SM00642"/>
    </source>
</evidence>
<dbReference type="Proteomes" id="UP001169027">
    <property type="component" value="Unassembled WGS sequence"/>
</dbReference>
<comment type="caution">
    <text evidence="12">The sequence shown here is derived from an EMBL/GenBank/DDBJ whole genome shotgun (WGS) entry which is preliminary data.</text>
</comment>
<reference evidence="12" key="1">
    <citation type="submission" date="2023-06" db="EMBL/GenBank/DDBJ databases">
        <authorList>
            <person name="Jiang Y."/>
            <person name="Liu Q."/>
        </authorList>
    </citation>
    <scope>NUCLEOTIDE SEQUENCE</scope>
    <source>
        <strain evidence="12">CGMCC 1.12090</strain>
    </source>
</reference>
<dbReference type="Pfam" id="PF21226">
    <property type="entry name" value="MalQ_N"/>
    <property type="match status" value="1"/>
</dbReference>
<comment type="similarity">
    <text evidence="2 10">Belongs to the disproportionating enzyme family.</text>
</comment>
<evidence type="ECO:0000256" key="2">
    <source>
        <dbReference type="ARBA" id="ARBA00005684"/>
    </source>
</evidence>
<evidence type="ECO:0000256" key="10">
    <source>
        <dbReference type="RuleBase" id="RU361207"/>
    </source>
</evidence>
<evidence type="ECO:0000256" key="1">
    <source>
        <dbReference type="ARBA" id="ARBA00000439"/>
    </source>
</evidence>
<dbReference type="NCBIfam" id="TIGR00217">
    <property type="entry name" value="malQ"/>
    <property type="match status" value="1"/>
</dbReference>
<dbReference type="Gene3D" id="1.10.10.470">
    <property type="entry name" value="Maltooligosyl trehalose synthase, domain 4"/>
    <property type="match status" value="1"/>
</dbReference>
<evidence type="ECO:0000256" key="9">
    <source>
        <dbReference type="ARBA" id="ARBA00031501"/>
    </source>
</evidence>
<evidence type="ECO:0000256" key="5">
    <source>
        <dbReference type="ARBA" id="ARBA00022676"/>
    </source>
</evidence>
<dbReference type="InterPro" id="IPR003385">
    <property type="entry name" value="Glyco_hydro_77"/>
</dbReference>
<dbReference type="InterPro" id="IPR013797">
    <property type="entry name" value="Maltooligo_trehalose_synth_4"/>
</dbReference>
<evidence type="ECO:0000313" key="12">
    <source>
        <dbReference type="EMBL" id="MDO1532755.1"/>
    </source>
</evidence>
<evidence type="ECO:0000256" key="3">
    <source>
        <dbReference type="ARBA" id="ARBA00012560"/>
    </source>
</evidence>
<accession>A0ABT8S218</accession>
<keyword evidence="7 10" id="KW-0119">Carbohydrate metabolism</keyword>
<dbReference type="InterPro" id="IPR048458">
    <property type="entry name" value="MalQ_N"/>
</dbReference>
<dbReference type="Pfam" id="PF02446">
    <property type="entry name" value="Glyco_hydro_77"/>
    <property type="match status" value="1"/>
</dbReference>
<evidence type="ECO:0000313" key="13">
    <source>
        <dbReference type="Proteomes" id="UP001169027"/>
    </source>
</evidence>
<gene>
    <name evidence="12" type="primary">treY</name>
    <name evidence="12" type="ORF">Q2T77_10685</name>
</gene>
<evidence type="ECO:0000256" key="8">
    <source>
        <dbReference type="ARBA" id="ARBA00031423"/>
    </source>
</evidence>
<feature type="domain" description="Glycosyl hydrolase family 13 catalytic" evidence="11">
    <location>
        <begin position="738"/>
        <end position="1537"/>
    </location>
</feature>
<protein>
    <recommendedName>
        <fullName evidence="4 10">4-alpha-glucanotransferase</fullName>
        <ecNumber evidence="3 10">2.4.1.25</ecNumber>
    </recommendedName>
    <alternativeName>
        <fullName evidence="8 10">Amylomaltase</fullName>
    </alternativeName>
    <alternativeName>
        <fullName evidence="9 10">Disproportionating enzyme</fullName>
    </alternativeName>
</protein>
<dbReference type="EC" id="2.4.1.25" evidence="3 10"/>
<keyword evidence="12" id="KW-0413">Isomerase</keyword>
<keyword evidence="13" id="KW-1185">Reference proteome</keyword>
<dbReference type="Gene3D" id="3.20.20.80">
    <property type="entry name" value="Glycosidases"/>
    <property type="match status" value="4"/>
</dbReference>
<dbReference type="InterPro" id="IPR006047">
    <property type="entry name" value="GH13_cat_dom"/>
</dbReference>
<dbReference type="InterPro" id="IPR012767">
    <property type="entry name" value="Trehalose_TreY"/>
</dbReference>